<dbReference type="Proteomes" id="UP001060771">
    <property type="component" value="Chromosome"/>
</dbReference>
<dbReference type="Proteomes" id="UP000657075">
    <property type="component" value="Unassembled WGS sequence"/>
</dbReference>
<dbReference type="InterPro" id="IPR006474">
    <property type="entry name" value="Helicase_Cas3_CRISPR-ass_core"/>
</dbReference>
<organism evidence="9 10">
    <name type="scientific">Vulcanisaeta souniana JCM 11219</name>
    <dbReference type="NCBI Taxonomy" id="1293586"/>
    <lineage>
        <taxon>Archaea</taxon>
        <taxon>Thermoproteota</taxon>
        <taxon>Thermoprotei</taxon>
        <taxon>Thermoproteales</taxon>
        <taxon>Thermoproteaceae</taxon>
        <taxon>Vulcanisaeta</taxon>
    </lineage>
</organism>
<dbReference type="InterPro" id="IPR011545">
    <property type="entry name" value="DEAD/DEAH_box_helicase_dom"/>
</dbReference>
<dbReference type="InterPro" id="IPR027417">
    <property type="entry name" value="P-loop_NTPase"/>
</dbReference>
<reference evidence="9" key="2">
    <citation type="submission" date="2020-09" db="EMBL/GenBank/DDBJ databases">
        <authorList>
            <person name="Sun Q."/>
            <person name="Ohkuma M."/>
        </authorList>
    </citation>
    <scope>NUCLEOTIDE SEQUENCE</scope>
    <source>
        <strain evidence="9">JCM 11219</strain>
    </source>
</reference>
<keyword evidence="11" id="KW-1185">Reference proteome</keyword>
<proteinExistence type="predicted"/>
<dbReference type="RefSeq" id="WP_188603023.1">
    <property type="nucleotide sequence ID" value="NZ_AP026830.1"/>
</dbReference>
<dbReference type="Pfam" id="PF00270">
    <property type="entry name" value="DEAD"/>
    <property type="match status" value="1"/>
</dbReference>
<keyword evidence="1" id="KW-0547">Nucleotide-binding</keyword>
<dbReference type="GO" id="GO:0003676">
    <property type="term" value="F:nucleic acid binding"/>
    <property type="evidence" value="ECO:0007669"/>
    <property type="project" value="InterPro"/>
</dbReference>
<dbReference type="SMART" id="SM00490">
    <property type="entry name" value="HELICc"/>
    <property type="match status" value="1"/>
</dbReference>
<evidence type="ECO:0000256" key="1">
    <source>
        <dbReference type="ARBA" id="ARBA00022741"/>
    </source>
</evidence>
<dbReference type="GeneID" id="76207128"/>
<dbReference type="EMBL" id="BMNM01000003">
    <property type="protein sequence ID" value="GGI75894.1"/>
    <property type="molecule type" value="Genomic_DNA"/>
</dbReference>
<dbReference type="GO" id="GO:0051607">
    <property type="term" value="P:defense response to virus"/>
    <property type="evidence" value="ECO:0007669"/>
    <property type="project" value="UniProtKB-KW"/>
</dbReference>
<dbReference type="GO" id="GO:0005524">
    <property type="term" value="F:ATP binding"/>
    <property type="evidence" value="ECO:0007669"/>
    <property type="project" value="UniProtKB-KW"/>
</dbReference>
<sequence>MNANFEELIRDFIIEWCAAKRGKNGCTVNEEYLRNQAKVAEDIYNELNNADKGKLVILKAPTGSGKTEILASIFLMQWRTKDWFAGRLYWVEPMHALLRQMRDRLEIYAKLVNKSLKIGEDHGEVINKTFLYTAPITLTTVDTLVYGYVTKRVQAWRERGVETGRYTLPAGLIMNSLVIFDEAHLIQDEAFLGPRVLARVICSIVKAGGLVIFATATLPGSIKEKFIELCGDDNVREITVKGPARQVAVNTVDASLIENIDTISCNDFSIVILNTVDRAYNAYIRLRERCDKDDEGKVVLIHSLMTRGDREEVYRKISNAENLRNSGKSTGFILVGTQAIEVGIDFSFDKLYTELSPMDSLIQRIGRVGRRGIKGEVTIFTKLESPAPYNDEVINVTHGQVNRLKTIDFSDVNAISGLLDNVYTRDLVEKISSKGDELFYKSIDYLENLHLFAYPPDEETYEFLIRPSYYVEVVILDADKLIHYDTNISTDKVLTQLKNGHCIRYEIGNKVRILCDENTIHMNMFKLSISELREEPLNRYRNLISNLGNIASQSIYLLTFNARDELAIILINRAKEMNMHIDIFAFENINENEINRLLWNPPPLIAILDEAGNLEIYQHYMGLNTELIKPSQQVTTKKRSRRSRKR</sequence>
<protein>
    <recommendedName>
        <fullName evidence="12">CRISPR-associated helicase Cas3</fullName>
    </recommendedName>
</protein>
<evidence type="ECO:0000256" key="4">
    <source>
        <dbReference type="ARBA" id="ARBA00022840"/>
    </source>
</evidence>
<reference evidence="11" key="3">
    <citation type="submission" date="2022-09" db="EMBL/GenBank/DDBJ databases">
        <title>Complete genome sequence of Vulcanisaeta souniana.</title>
        <authorList>
            <person name="Kato S."/>
            <person name="Itoh T."/>
            <person name="Ohkuma M."/>
        </authorList>
    </citation>
    <scope>NUCLEOTIDE SEQUENCE [LARGE SCALE GENOMIC DNA]</scope>
    <source>
        <strain evidence="11">JCM 11219</strain>
    </source>
</reference>
<reference evidence="8" key="4">
    <citation type="journal article" date="2023" name="Microbiol. Resour. Announc.">
        <title>Complete Genome Sequence of Vulcanisaeta souniana Strain IC-059, a Hyperthermophilic Archaeon Isolated from Hot Spring Water in Japan.</title>
        <authorList>
            <person name="Kato S."/>
            <person name="Itoh T."/>
            <person name="Wu L."/>
            <person name="Ma J."/>
            <person name="Ohkuma M."/>
        </authorList>
    </citation>
    <scope>NUCLEOTIDE SEQUENCE</scope>
    <source>
        <strain evidence="8">JCM 11219</strain>
    </source>
</reference>
<dbReference type="InterPro" id="IPR014001">
    <property type="entry name" value="Helicase_ATP-bd"/>
</dbReference>
<keyword evidence="2" id="KW-0378">Hydrolase</keyword>
<dbReference type="PANTHER" id="PTHR47959:SF16">
    <property type="entry name" value="CRISPR-ASSOCIATED NUCLEASE_HELICASE CAS3-RELATED"/>
    <property type="match status" value="1"/>
</dbReference>
<name>A0A830EH24_9CREN</name>
<dbReference type="GO" id="GO:0005829">
    <property type="term" value="C:cytosol"/>
    <property type="evidence" value="ECO:0007669"/>
    <property type="project" value="TreeGrafter"/>
</dbReference>
<feature type="domain" description="Helicase C-terminal" evidence="7">
    <location>
        <begin position="255"/>
        <end position="415"/>
    </location>
</feature>
<dbReference type="GO" id="GO:0140097">
    <property type="term" value="F:catalytic activity, acting on DNA"/>
    <property type="evidence" value="ECO:0007669"/>
    <property type="project" value="UniProtKB-ARBA"/>
</dbReference>
<dbReference type="InterPro" id="IPR001650">
    <property type="entry name" value="Helicase_C-like"/>
</dbReference>
<dbReference type="AlphaFoldDB" id="A0A830EH24"/>
<evidence type="ECO:0000256" key="3">
    <source>
        <dbReference type="ARBA" id="ARBA00022806"/>
    </source>
</evidence>
<dbReference type="Pfam" id="PF22590">
    <property type="entry name" value="Cas3-like_C_2"/>
    <property type="match status" value="1"/>
</dbReference>
<accession>A0A830EH24</accession>
<dbReference type="OrthoDB" id="43851at2157"/>
<evidence type="ECO:0000313" key="9">
    <source>
        <dbReference type="EMBL" id="GGI75894.1"/>
    </source>
</evidence>
<dbReference type="NCBIfam" id="TIGR01587">
    <property type="entry name" value="cas3_core"/>
    <property type="match status" value="1"/>
</dbReference>
<evidence type="ECO:0000313" key="11">
    <source>
        <dbReference type="Proteomes" id="UP001060771"/>
    </source>
</evidence>
<dbReference type="SMART" id="SM00487">
    <property type="entry name" value="DEXDc"/>
    <property type="match status" value="1"/>
</dbReference>
<dbReference type="InterPro" id="IPR054712">
    <property type="entry name" value="Cas3-like_dom"/>
</dbReference>
<dbReference type="GO" id="GO:0016787">
    <property type="term" value="F:hydrolase activity"/>
    <property type="evidence" value="ECO:0007669"/>
    <property type="project" value="UniProtKB-KW"/>
</dbReference>
<dbReference type="InterPro" id="IPR050079">
    <property type="entry name" value="DEAD_box_RNA_helicase"/>
</dbReference>
<keyword evidence="5" id="KW-0051">Antiviral defense</keyword>
<dbReference type="GO" id="GO:0003724">
    <property type="term" value="F:RNA helicase activity"/>
    <property type="evidence" value="ECO:0007669"/>
    <property type="project" value="TreeGrafter"/>
</dbReference>
<evidence type="ECO:0000256" key="2">
    <source>
        <dbReference type="ARBA" id="ARBA00022801"/>
    </source>
</evidence>
<evidence type="ECO:0000256" key="5">
    <source>
        <dbReference type="ARBA" id="ARBA00023118"/>
    </source>
</evidence>
<evidence type="ECO:0000313" key="8">
    <source>
        <dbReference type="EMBL" id="BDR92487.1"/>
    </source>
</evidence>
<dbReference type="EMBL" id="AP026830">
    <property type="protein sequence ID" value="BDR92487.1"/>
    <property type="molecule type" value="Genomic_DNA"/>
</dbReference>
<dbReference type="SUPFAM" id="SSF52540">
    <property type="entry name" value="P-loop containing nucleoside triphosphate hydrolases"/>
    <property type="match status" value="1"/>
</dbReference>
<dbReference type="PROSITE" id="PS51192">
    <property type="entry name" value="HELICASE_ATP_BIND_1"/>
    <property type="match status" value="1"/>
</dbReference>
<gene>
    <name evidence="9" type="ORF">GCM10007112_10890</name>
    <name evidence="8" type="ORF">Vsou_15800</name>
</gene>
<evidence type="ECO:0000259" key="7">
    <source>
        <dbReference type="PROSITE" id="PS51194"/>
    </source>
</evidence>
<evidence type="ECO:0008006" key="12">
    <source>
        <dbReference type="Google" id="ProtNLM"/>
    </source>
</evidence>
<keyword evidence="4" id="KW-0067">ATP-binding</keyword>
<evidence type="ECO:0000313" key="10">
    <source>
        <dbReference type="Proteomes" id="UP000657075"/>
    </source>
</evidence>
<keyword evidence="3" id="KW-0347">Helicase</keyword>
<reference evidence="9" key="1">
    <citation type="journal article" date="2014" name="Int. J. Syst. Evol. Microbiol.">
        <title>Complete genome sequence of Corynebacterium casei LMG S-19264T (=DSM 44701T), isolated from a smear-ripened cheese.</title>
        <authorList>
            <consortium name="US DOE Joint Genome Institute (JGI-PGF)"/>
            <person name="Walter F."/>
            <person name="Albersmeier A."/>
            <person name="Kalinowski J."/>
            <person name="Ruckert C."/>
        </authorList>
    </citation>
    <scope>NUCLEOTIDE SEQUENCE</scope>
    <source>
        <strain evidence="9">JCM 11219</strain>
    </source>
</reference>
<feature type="domain" description="Helicase ATP-binding" evidence="6">
    <location>
        <begin position="47"/>
        <end position="236"/>
    </location>
</feature>
<dbReference type="PANTHER" id="PTHR47959">
    <property type="entry name" value="ATP-DEPENDENT RNA HELICASE RHLE-RELATED"/>
    <property type="match status" value="1"/>
</dbReference>
<dbReference type="PROSITE" id="PS51194">
    <property type="entry name" value="HELICASE_CTER"/>
    <property type="match status" value="1"/>
</dbReference>
<evidence type="ECO:0000259" key="6">
    <source>
        <dbReference type="PROSITE" id="PS51192"/>
    </source>
</evidence>
<dbReference type="Gene3D" id="3.40.50.300">
    <property type="entry name" value="P-loop containing nucleotide triphosphate hydrolases"/>
    <property type="match status" value="2"/>
</dbReference>